<dbReference type="Proteomes" id="UP001231109">
    <property type="component" value="Unassembled WGS sequence"/>
</dbReference>
<gene>
    <name evidence="1" type="ORF">ORJ04_18260</name>
</gene>
<evidence type="ECO:0000313" key="1">
    <source>
        <dbReference type="EMBL" id="MDP5137899.1"/>
    </source>
</evidence>
<comment type="caution">
    <text evidence="1">The sequence shown here is derived from an EMBL/GenBank/DDBJ whole genome shotgun (WGS) entry which is preliminary data.</text>
</comment>
<name>A0ABT9I3F1_9GAMM</name>
<evidence type="ECO:0000313" key="2">
    <source>
        <dbReference type="Proteomes" id="UP001231109"/>
    </source>
</evidence>
<dbReference type="EMBL" id="JAPJDZ010000075">
    <property type="protein sequence ID" value="MDP5137899.1"/>
    <property type="molecule type" value="Genomic_DNA"/>
</dbReference>
<reference evidence="1 2" key="1">
    <citation type="submission" date="2022-11" db="EMBL/GenBank/DDBJ databases">
        <title>Viruses from the air-sea interface of a natural surface slick.</title>
        <authorList>
            <person name="Rahlff J."/>
            <person name="Holmfeldt K."/>
        </authorList>
    </citation>
    <scope>NUCLEOTIDE SEQUENCE [LARGE SCALE GENOMIC DNA]</scope>
    <source>
        <strain evidence="1 2">SMS4</strain>
    </source>
</reference>
<keyword evidence="2" id="KW-1185">Reference proteome</keyword>
<proteinExistence type="predicted"/>
<accession>A0ABT9I3F1</accession>
<dbReference type="RefSeq" id="WP_305977098.1">
    <property type="nucleotide sequence ID" value="NZ_JAPJDZ010000075.1"/>
</dbReference>
<protein>
    <submittedName>
        <fullName evidence="1">Uncharacterized protein</fullName>
    </submittedName>
</protein>
<organism evidence="1 2">
    <name type="scientific">Rheinheimera baltica</name>
    <dbReference type="NCBI Taxonomy" id="67576"/>
    <lineage>
        <taxon>Bacteria</taxon>
        <taxon>Pseudomonadati</taxon>
        <taxon>Pseudomonadota</taxon>
        <taxon>Gammaproteobacteria</taxon>
        <taxon>Chromatiales</taxon>
        <taxon>Chromatiaceae</taxon>
        <taxon>Rheinheimera</taxon>
    </lineage>
</organism>
<sequence>MLCTYPDTEISLPYEEEINGFTIYIGDNPDRWRSGYSWAVCKDRVVLDEGLTFTLSDAIHSAKIAIAVL</sequence>